<accession>A0A3S3PVS4</accession>
<comment type="caution">
    <text evidence="2">The sequence shown here is derived from an EMBL/GenBank/DDBJ whole genome shotgun (WGS) entry which is preliminary data.</text>
</comment>
<feature type="non-terminal residue" evidence="2">
    <location>
        <position position="258"/>
    </location>
</feature>
<reference evidence="2 3" key="1">
    <citation type="journal article" date="2018" name="Gigascience">
        <title>Genomes of trombidid mites reveal novel predicted allergens and laterally-transferred genes associated with secondary metabolism.</title>
        <authorList>
            <person name="Dong X."/>
            <person name="Chaisiri K."/>
            <person name="Xia D."/>
            <person name="Armstrong S.D."/>
            <person name="Fang Y."/>
            <person name="Donnelly M.J."/>
            <person name="Kadowaki T."/>
            <person name="McGarry J.W."/>
            <person name="Darby A.C."/>
            <person name="Makepeace B.L."/>
        </authorList>
    </citation>
    <scope>NUCLEOTIDE SEQUENCE [LARGE SCALE GENOMIC DNA]</scope>
    <source>
        <strain evidence="2">UoL-WK</strain>
    </source>
</reference>
<dbReference type="PANTHER" id="PTHR46599:SF6">
    <property type="entry name" value="DUAL SPECIFICITY PHOSPHATASE 26"/>
    <property type="match status" value="1"/>
</dbReference>
<dbReference type="EMBL" id="NCKU01020527">
    <property type="protein sequence ID" value="RWR98594.1"/>
    <property type="molecule type" value="Genomic_DNA"/>
</dbReference>
<dbReference type="Pfam" id="PF13843">
    <property type="entry name" value="DDE_Tnp_1_7"/>
    <property type="match status" value="1"/>
</dbReference>
<evidence type="ECO:0000313" key="2">
    <source>
        <dbReference type="EMBL" id="RWR98594.1"/>
    </source>
</evidence>
<gene>
    <name evidence="2" type="ORF">B4U79_09358</name>
</gene>
<feature type="domain" description="PiggyBac transposable element-derived protein" evidence="1">
    <location>
        <begin position="6"/>
        <end position="258"/>
    </location>
</feature>
<keyword evidence="3" id="KW-1185">Reference proteome</keyword>
<dbReference type="OrthoDB" id="8123139at2759"/>
<dbReference type="PANTHER" id="PTHR46599">
    <property type="entry name" value="PIGGYBAC TRANSPOSABLE ELEMENT-DERIVED PROTEIN 4"/>
    <property type="match status" value="1"/>
</dbReference>
<proteinExistence type="predicted"/>
<name>A0A3S3PVS4_9ACAR</name>
<sequence>MLRRFIRFDNFETRADRRKVDKLAPIREIFNKFSENCTNSYYPGKYLTVDEQLVGFKGRCPFRQYIANKPDKVGIKLWMIVCVDSKYVWKIQPYTGKLDGNVVEKNQPTRVVRDMIEGLKKGHNITTDNLFTSVKTAKMAFEHGHTVIGTLRKNKPEIPTLFSKTTGRKEYSTMFCFHENMTMVSYAPKKNRSVVLLSTMHHDKKVSDDAKNKLKPQIILDYNKTKGGVDTHDQMCKAYTCSLPSRRYTMRLLYSLLD</sequence>
<organism evidence="2 3">
    <name type="scientific">Dinothrombium tinctorium</name>
    <dbReference type="NCBI Taxonomy" id="1965070"/>
    <lineage>
        <taxon>Eukaryota</taxon>
        <taxon>Metazoa</taxon>
        <taxon>Ecdysozoa</taxon>
        <taxon>Arthropoda</taxon>
        <taxon>Chelicerata</taxon>
        <taxon>Arachnida</taxon>
        <taxon>Acari</taxon>
        <taxon>Acariformes</taxon>
        <taxon>Trombidiformes</taxon>
        <taxon>Prostigmata</taxon>
        <taxon>Anystina</taxon>
        <taxon>Parasitengona</taxon>
        <taxon>Trombidioidea</taxon>
        <taxon>Trombidiidae</taxon>
        <taxon>Dinothrombium</taxon>
    </lineage>
</organism>
<dbReference type="Proteomes" id="UP000285301">
    <property type="component" value="Unassembled WGS sequence"/>
</dbReference>
<dbReference type="AlphaFoldDB" id="A0A3S3PVS4"/>
<protein>
    <submittedName>
        <fullName evidence="2">PiggyBac transposable element-derived protein 4-like protein</fullName>
    </submittedName>
</protein>
<dbReference type="InterPro" id="IPR029526">
    <property type="entry name" value="PGBD"/>
</dbReference>
<evidence type="ECO:0000259" key="1">
    <source>
        <dbReference type="Pfam" id="PF13843"/>
    </source>
</evidence>
<evidence type="ECO:0000313" key="3">
    <source>
        <dbReference type="Proteomes" id="UP000285301"/>
    </source>
</evidence>
<dbReference type="STRING" id="1965070.A0A3S3PVS4"/>